<organism evidence="2 3">
    <name type="scientific">Lyophyllum shimeji</name>
    <name type="common">Hon-shimeji</name>
    <name type="synonym">Tricholoma shimeji</name>
    <dbReference type="NCBI Taxonomy" id="47721"/>
    <lineage>
        <taxon>Eukaryota</taxon>
        <taxon>Fungi</taxon>
        <taxon>Dikarya</taxon>
        <taxon>Basidiomycota</taxon>
        <taxon>Agaricomycotina</taxon>
        <taxon>Agaricomycetes</taxon>
        <taxon>Agaricomycetidae</taxon>
        <taxon>Agaricales</taxon>
        <taxon>Tricholomatineae</taxon>
        <taxon>Lyophyllaceae</taxon>
        <taxon>Lyophyllum</taxon>
    </lineage>
</organism>
<dbReference type="PANTHER" id="PTHR34862">
    <property type="entry name" value="SPARK DOMAIN-CONTAINING PROTEIN"/>
    <property type="match status" value="1"/>
</dbReference>
<feature type="chain" id="PRO_5040504338" description="Secreted protein" evidence="1">
    <location>
        <begin position="25"/>
        <end position="257"/>
    </location>
</feature>
<keyword evidence="3" id="KW-1185">Reference proteome</keyword>
<keyword evidence="1" id="KW-0732">Signal</keyword>
<dbReference type="Proteomes" id="UP001063166">
    <property type="component" value="Unassembled WGS sequence"/>
</dbReference>
<reference evidence="2" key="1">
    <citation type="submission" date="2022-07" db="EMBL/GenBank/DDBJ databases">
        <title>The genome of Lyophyllum shimeji provides insight into the initial evolution of ectomycorrhizal fungal genome.</title>
        <authorList>
            <person name="Kobayashi Y."/>
            <person name="Shibata T."/>
            <person name="Hirakawa H."/>
            <person name="Shigenobu S."/>
            <person name="Nishiyama T."/>
            <person name="Yamada A."/>
            <person name="Hasebe M."/>
            <person name="Kawaguchi M."/>
        </authorList>
    </citation>
    <scope>NUCLEOTIDE SEQUENCE</scope>
    <source>
        <strain evidence="2">AT787</strain>
    </source>
</reference>
<dbReference type="PROSITE" id="PS51257">
    <property type="entry name" value="PROKAR_LIPOPROTEIN"/>
    <property type="match status" value="1"/>
</dbReference>
<dbReference type="PANTHER" id="PTHR34862:SF1">
    <property type="entry name" value="SPARK DOMAIN-CONTAINING PROTEIN"/>
    <property type="match status" value="1"/>
</dbReference>
<evidence type="ECO:0000256" key="1">
    <source>
        <dbReference type="SAM" id="SignalP"/>
    </source>
</evidence>
<evidence type="ECO:0000313" key="3">
    <source>
        <dbReference type="Proteomes" id="UP001063166"/>
    </source>
</evidence>
<comment type="caution">
    <text evidence="2">The sequence shown here is derived from an EMBL/GenBank/DDBJ whole genome shotgun (WGS) entry which is preliminary data.</text>
</comment>
<proteinExistence type="predicted"/>
<name>A0A9P3PS15_LYOSH</name>
<evidence type="ECO:0008006" key="4">
    <source>
        <dbReference type="Google" id="ProtNLM"/>
    </source>
</evidence>
<evidence type="ECO:0000313" key="2">
    <source>
        <dbReference type="EMBL" id="GLB40671.1"/>
    </source>
</evidence>
<accession>A0A9P3PS15</accession>
<dbReference type="EMBL" id="BRPK01000008">
    <property type="protein sequence ID" value="GLB40671.1"/>
    <property type="molecule type" value="Genomic_DNA"/>
</dbReference>
<dbReference type="OrthoDB" id="2536450at2759"/>
<gene>
    <name evidence="2" type="ORF">LshimejAT787_0805420</name>
</gene>
<dbReference type="AlphaFoldDB" id="A0A9P3PS15"/>
<feature type="signal peptide" evidence="1">
    <location>
        <begin position="1"/>
        <end position="24"/>
    </location>
</feature>
<sequence>MYTRILTLSAVACLAAAQLNLSQACTNTLVSIASNPDVSACLNPSALLTIATDTSKSIVDPINNWLTGLCAAPACSNNTLAAIVANATNGCQAELAGLGFQASDAGAVTGIVQQYYPTARKVVCLKDGNTNCVTQTLTNLQTFINPLSIQNIISTFTSSNSPFGNGSLPTNLTCTNCIKAEYNTIDADVPGALGLWKTGAQQQCGAAFVDGTTPAGISQSASTKTAADTQGSGALSLGALSAASFLVAITTGFTVMA</sequence>
<protein>
    <recommendedName>
        <fullName evidence="4">Secreted protein</fullName>
    </recommendedName>
</protein>